<dbReference type="NCBIfam" id="TIGR00002">
    <property type="entry name" value="S16"/>
    <property type="match status" value="1"/>
</dbReference>
<gene>
    <name evidence="3 5" type="primary">rpsP</name>
    <name evidence="5" type="ORF">F4X82_00955</name>
</gene>
<feature type="region of interest" description="Disordered" evidence="4">
    <location>
        <begin position="78"/>
        <end position="163"/>
    </location>
</feature>
<dbReference type="PANTHER" id="PTHR12919:SF20">
    <property type="entry name" value="SMALL RIBOSOMAL SUBUNIT PROTEIN BS16M"/>
    <property type="match status" value="1"/>
</dbReference>
<feature type="compositionally biased region" description="Acidic residues" evidence="4">
    <location>
        <begin position="153"/>
        <end position="163"/>
    </location>
</feature>
<name>A0A845DBP7_9BACT</name>
<evidence type="ECO:0000256" key="1">
    <source>
        <dbReference type="ARBA" id="ARBA00022980"/>
    </source>
</evidence>
<reference evidence="5 6" key="1">
    <citation type="submission" date="2019-09" db="EMBL/GenBank/DDBJ databases">
        <title>Characterisation of the sponge microbiome using genome-centric metagenomics.</title>
        <authorList>
            <person name="Engelberts J.P."/>
            <person name="Robbins S.J."/>
            <person name="De Goeij J.M."/>
            <person name="Aranda M."/>
            <person name="Bell S.C."/>
            <person name="Webster N.S."/>
        </authorList>
    </citation>
    <scope>NUCLEOTIDE SEQUENCE [LARGE SCALE GENOMIC DNA]</scope>
    <source>
        <strain evidence="5">SB0662_bin_43</strain>
    </source>
</reference>
<feature type="compositionally biased region" description="Basic and acidic residues" evidence="4">
    <location>
        <begin position="118"/>
        <end position="152"/>
    </location>
</feature>
<dbReference type="EMBL" id="VXOY01000010">
    <property type="protein sequence ID" value="MYE38074.1"/>
    <property type="molecule type" value="Genomic_DNA"/>
</dbReference>
<dbReference type="HAMAP" id="MF_00385">
    <property type="entry name" value="Ribosomal_bS16"/>
    <property type="match status" value="1"/>
</dbReference>
<accession>A0A845DBP7</accession>
<dbReference type="GO" id="GO:0005737">
    <property type="term" value="C:cytoplasm"/>
    <property type="evidence" value="ECO:0007669"/>
    <property type="project" value="UniProtKB-ARBA"/>
</dbReference>
<dbReference type="PANTHER" id="PTHR12919">
    <property type="entry name" value="30S RIBOSOMAL PROTEIN S16"/>
    <property type="match status" value="1"/>
</dbReference>
<keyword evidence="2 3" id="KW-0687">Ribonucleoprotein</keyword>
<dbReference type="AlphaFoldDB" id="A0A845DBP7"/>
<dbReference type="GO" id="GO:0003735">
    <property type="term" value="F:structural constituent of ribosome"/>
    <property type="evidence" value="ECO:0007669"/>
    <property type="project" value="InterPro"/>
</dbReference>
<evidence type="ECO:0000256" key="4">
    <source>
        <dbReference type="SAM" id="MobiDB-lite"/>
    </source>
</evidence>
<comment type="caution">
    <text evidence="5">The sequence shown here is derived from an EMBL/GenBank/DDBJ whole genome shotgun (WGS) entry which is preliminary data.</text>
</comment>
<evidence type="ECO:0000313" key="5">
    <source>
        <dbReference type="EMBL" id="MYE38074.1"/>
    </source>
</evidence>
<comment type="similarity">
    <text evidence="3">Belongs to the bacterial ribosomal protein bS16 family.</text>
</comment>
<protein>
    <recommendedName>
        <fullName evidence="3">Small ribosomal subunit protein bS16</fullName>
    </recommendedName>
</protein>
<dbReference type="GO" id="GO:0015935">
    <property type="term" value="C:small ribosomal subunit"/>
    <property type="evidence" value="ECO:0007669"/>
    <property type="project" value="TreeGrafter"/>
</dbReference>
<dbReference type="GO" id="GO:0006412">
    <property type="term" value="P:translation"/>
    <property type="evidence" value="ECO:0007669"/>
    <property type="project" value="UniProtKB-UniRule"/>
</dbReference>
<keyword evidence="1 3" id="KW-0689">Ribosomal protein</keyword>
<dbReference type="InterPro" id="IPR000307">
    <property type="entry name" value="Ribosomal_bS16"/>
</dbReference>
<dbReference type="SUPFAM" id="SSF54565">
    <property type="entry name" value="Ribosomal protein S16"/>
    <property type="match status" value="1"/>
</dbReference>
<evidence type="ECO:0000313" key="6">
    <source>
        <dbReference type="Proteomes" id="UP000449092"/>
    </source>
</evidence>
<sequence>MLRLRLRRVGRKHDPSFRIVVTENTAPLKGKYLESIGFYNAVLKKREVNHERAKYWLSKGVQPTDVVHNILVTEGVIDAPKIAVHKRSQKQDQGQEQEESEDEKAKVNSEEGGGGEPSEEKSAKEEENKEAEEVKEAKEENKKAGKQDKQDESAEDEKSETKE</sequence>
<proteinExistence type="inferred from homology"/>
<dbReference type="InterPro" id="IPR023803">
    <property type="entry name" value="Ribosomal_bS16_dom_sf"/>
</dbReference>
<dbReference type="Proteomes" id="UP000449092">
    <property type="component" value="Unassembled WGS sequence"/>
</dbReference>
<dbReference type="Gene3D" id="3.30.1320.10">
    <property type="match status" value="1"/>
</dbReference>
<organism evidence="5 6">
    <name type="scientific">Candidatus Spechtbacteria bacterium SB0662_bin_43</name>
    <dbReference type="NCBI Taxonomy" id="2604897"/>
    <lineage>
        <taxon>Bacteria</taxon>
        <taxon>Candidatus Spechtiibacteriota</taxon>
    </lineage>
</organism>
<evidence type="ECO:0000256" key="2">
    <source>
        <dbReference type="ARBA" id="ARBA00023274"/>
    </source>
</evidence>
<evidence type="ECO:0000256" key="3">
    <source>
        <dbReference type="HAMAP-Rule" id="MF_00385"/>
    </source>
</evidence>
<dbReference type="Pfam" id="PF00886">
    <property type="entry name" value="Ribosomal_S16"/>
    <property type="match status" value="1"/>
</dbReference>